<gene>
    <name evidence="1" type="ORF">GMARGA_LOCUS36473</name>
</gene>
<sequence>LFKHMDNKFDKAKYKIEATSMTNRRTSTHVINDKNTDESTYVIINKEVTDNFENEDNLEEQLRFEKTYTTIYDETTNSSSNVNIKEKLFEPELAYITINNKATNNSRSKVNLKEQLLRSADQEHNYISVFDTDFSDKKFDNTFFTLTQDQTFITWNNTKNFLDSYGLKKSLVYKENKLKQIVTKIYIELARSIVMQRVNGNLSKNILMISFTTVVDEHNYLMTSLSQTNIAKYCKFANAISLEFSNSIYCLYIFYIDLNIKKNLWNKLGLIEFKKFYEAFFGYRNTLVPSIFKSYWKSLKEKYELASSYIKQQLDLFKHKWAMCYTNNQFTAGTNSIQRVESLNHKIHNCIKSNSSVLILVKEIQLLLNKESGYARVEEYKEQIPTTGLTTI</sequence>
<protein>
    <submittedName>
        <fullName evidence="1">28804_t:CDS:1</fullName>
    </submittedName>
</protein>
<feature type="non-terminal residue" evidence="1">
    <location>
        <position position="1"/>
    </location>
</feature>
<evidence type="ECO:0000313" key="1">
    <source>
        <dbReference type="EMBL" id="CAG8843311.1"/>
    </source>
</evidence>
<organism evidence="1 2">
    <name type="scientific">Gigaspora margarita</name>
    <dbReference type="NCBI Taxonomy" id="4874"/>
    <lineage>
        <taxon>Eukaryota</taxon>
        <taxon>Fungi</taxon>
        <taxon>Fungi incertae sedis</taxon>
        <taxon>Mucoromycota</taxon>
        <taxon>Glomeromycotina</taxon>
        <taxon>Glomeromycetes</taxon>
        <taxon>Diversisporales</taxon>
        <taxon>Gigasporaceae</taxon>
        <taxon>Gigaspora</taxon>
    </lineage>
</organism>
<reference evidence="1 2" key="1">
    <citation type="submission" date="2021-06" db="EMBL/GenBank/DDBJ databases">
        <authorList>
            <person name="Kallberg Y."/>
            <person name="Tangrot J."/>
            <person name="Rosling A."/>
        </authorList>
    </citation>
    <scope>NUCLEOTIDE SEQUENCE [LARGE SCALE GENOMIC DNA]</scope>
    <source>
        <strain evidence="1 2">120-4 pot B 10/14</strain>
    </source>
</reference>
<name>A0ABN7WXR2_GIGMA</name>
<feature type="non-terminal residue" evidence="1">
    <location>
        <position position="392"/>
    </location>
</feature>
<keyword evidence="2" id="KW-1185">Reference proteome</keyword>
<evidence type="ECO:0000313" key="2">
    <source>
        <dbReference type="Proteomes" id="UP000789901"/>
    </source>
</evidence>
<proteinExistence type="predicted"/>
<dbReference type="Proteomes" id="UP000789901">
    <property type="component" value="Unassembled WGS sequence"/>
</dbReference>
<dbReference type="EMBL" id="CAJVQB010071996">
    <property type="protein sequence ID" value="CAG8843311.1"/>
    <property type="molecule type" value="Genomic_DNA"/>
</dbReference>
<accession>A0ABN7WXR2</accession>
<comment type="caution">
    <text evidence="1">The sequence shown here is derived from an EMBL/GenBank/DDBJ whole genome shotgun (WGS) entry which is preliminary data.</text>
</comment>